<evidence type="ECO:0000313" key="9">
    <source>
        <dbReference type="EMBL" id="UQN16132.1"/>
    </source>
</evidence>
<accession>A0ABY4N3V0</accession>
<dbReference type="EMBL" id="CP097160">
    <property type="protein sequence ID" value="UQN16132.1"/>
    <property type="molecule type" value="Genomic_DNA"/>
</dbReference>
<keyword evidence="4 7" id="KW-0812">Transmembrane</keyword>
<feature type="transmembrane region" description="Helical" evidence="7">
    <location>
        <begin position="345"/>
        <end position="364"/>
    </location>
</feature>
<feature type="transmembrane region" description="Helical" evidence="7">
    <location>
        <begin position="60"/>
        <end position="82"/>
    </location>
</feature>
<dbReference type="InterPro" id="IPR005828">
    <property type="entry name" value="MFS_sugar_transport-like"/>
</dbReference>
<feature type="transmembrane region" description="Helical" evidence="7">
    <location>
        <begin position="409"/>
        <end position="431"/>
    </location>
</feature>
<dbReference type="CDD" id="cd17369">
    <property type="entry name" value="MFS_ShiA_like"/>
    <property type="match status" value="1"/>
</dbReference>
<organism evidence="9">
    <name type="scientific">Gulosibacter sediminis</name>
    <dbReference type="NCBI Taxonomy" id="1729695"/>
    <lineage>
        <taxon>Bacteria</taxon>
        <taxon>Bacillati</taxon>
        <taxon>Actinomycetota</taxon>
        <taxon>Actinomycetes</taxon>
        <taxon>Micrococcales</taxon>
        <taxon>Microbacteriaceae</taxon>
        <taxon>Gulosibacter</taxon>
    </lineage>
</organism>
<dbReference type="PROSITE" id="PS00216">
    <property type="entry name" value="SUGAR_TRANSPORT_1"/>
    <property type="match status" value="1"/>
</dbReference>
<dbReference type="Pfam" id="PF00083">
    <property type="entry name" value="Sugar_tr"/>
    <property type="match status" value="2"/>
</dbReference>
<feature type="domain" description="Major facilitator superfamily (MFS) profile" evidence="8">
    <location>
        <begin position="20"/>
        <end position="462"/>
    </location>
</feature>
<feature type="transmembrane region" description="Helical" evidence="7">
    <location>
        <begin position="254"/>
        <end position="272"/>
    </location>
</feature>
<feature type="transmembrane region" description="Helical" evidence="7">
    <location>
        <begin position="173"/>
        <end position="193"/>
    </location>
</feature>
<feature type="transmembrane region" description="Helical" evidence="7">
    <location>
        <begin position="376"/>
        <end position="397"/>
    </location>
</feature>
<evidence type="ECO:0000259" key="8">
    <source>
        <dbReference type="PROSITE" id="PS50850"/>
    </source>
</evidence>
<keyword evidence="6 7" id="KW-0472">Membrane</keyword>
<dbReference type="InterPro" id="IPR020846">
    <property type="entry name" value="MFS_dom"/>
</dbReference>
<gene>
    <name evidence="9" type="ORF">M3M28_08890</name>
</gene>
<feature type="transmembrane region" description="Helical" evidence="7">
    <location>
        <begin position="315"/>
        <end position="333"/>
    </location>
</feature>
<dbReference type="PANTHER" id="PTHR43045">
    <property type="entry name" value="SHIKIMATE TRANSPORTER"/>
    <property type="match status" value="1"/>
</dbReference>
<dbReference type="Gene3D" id="1.20.1250.20">
    <property type="entry name" value="MFS general substrate transporter like domains"/>
    <property type="match status" value="2"/>
</dbReference>
<feature type="transmembrane region" description="Helical" evidence="7">
    <location>
        <begin position="121"/>
        <end position="139"/>
    </location>
</feature>
<feature type="transmembrane region" description="Helical" evidence="7">
    <location>
        <begin position="205"/>
        <end position="222"/>
    </location>
</feature>
<evidence type="ECO:0000256" key="5">
    <source>
        <dbReference type="ARBA" id="ARBA00022989"/>
    </source>
</evidence>
<reference evidence="9" key="1">
    <citation type="submission" date="2022-05" db="EMBL/GenBank/DDBJ databases">
        <title>Complete genome sequence of toluene-degrading Gulosibacter sediminis strain ACHW.36C.</title>
        <authorList>
            <person name="Wai A.C."/>
            <person name="Lai G.K."/>
            <person name="Griffin S.D."/>
            <person name="Leung F.C."/>
        </authorList>
    </citation>
    <scope>NUCLEOTIDE SEQUENCE [LARGE SCALE GENOMIC DNA]</scope>
    <source>
        <strain evidence="9">ACHW.36C</strain>
    </source>
</reference>
<name>A0ABY4N3V0_9MICO</name>
<keyword evidence="3" id="KW-1003">Cell membrane</keyword>
<evidence type="ECO:0000256" key="6">
    <source>
        <dbReference type="ARBA" id="ARBA00023136"/>
    </source>
</evidence>
<dbReference type="SUPFAM" id="SSF103473">
    <property type="entry name" value="MFS general substrate transporter"/>
    <property type="match status" value="1"/>
</dbReference>
<feature type="transmembrane region" description="Helical" evidence="7">
    <location>
        <begin position="437"/>
        <end position="456"/>
    </location>
</feature>
<feature type="transmembrane region" description="Helical" evidence="7">
    <location>
        <begin position="94"/>
        <end position="115"/>
    </location>
</feature>
<keyword evidence="2" id="KW-0813">Transport</keyword>
<dbReference type="InterPro" id="IPR005829">
    <property type="entry name" value="Sugar_transporter_CS"/>
</dbReference>
<dbReference type="PROSITE" id="PS50850">
    <property type="entry name" value="MFS"/>
    <property type="match status" value="1"/>
</dbReference>
<evidence type="ECO:0000256" key="1">
    <source>
        <dbReference type="ARBA" id="ARBA00004651"/>
    </source>
</evidence>
<evidence type="ECO:0000256" key="7">
    <source>
        <dbReference type="SAM" id="Phobius"/>
    </source>
</evidence>
<comment type="subcellular location">
    <subcellularLocation>
        <location evidence="1">Cell membrane</location>
        <topology evidence="1">Multi-pass membrane protein</topology>
    </subcellularLocation>
</comment>
<protein>
    <submittedName>
        <fullName evidence="9">MHS family MFS transporter</fullName>
    </submittedName>
</protein>
<keyword evidence="5 7" id="KW-1133">Transmembrane helix</keyword>
<evidence type="ECO:0000256" key="3">
    <source>
        <dbReference type="ARBA" id="ARBA00022475"/>
    </source>
</evidence>
<proteinExistence type="predicted"/>
<dbReference type="InterPro" id="IPR036259">
    <property type="entry name" value="MFS_trans_sf"/>
</dbReference>
<evidence type="ECO:0000256" key="2">
    <source>
        <dbReference type="ARBA" id="ARBA00022448"/>
    </source>
</evidence>
<dbReference type="PANTHER" id="PTHR43045:SF2">
    <property type="entry name" value="INNER MEMBRANE METABOLITE TRANSPORT PROTEIN YHJE"/>
    <property type="match status" value="1"/>
</dbReference>
<sequence length="472" mass="50323">MNTGATPAASGAKQNKPWQVIVASLVGTSIEFYDFYIYATAASLVFPILFFPSADPITALLSSFAVFGVAFIARPFGSILFGHFGDRIGRKGTLVGTLLVMGIATFLIGCLPTAANADGSINTNMTVLAPALLVLLRFCQGLGLGGEWSGAALLATENAPANKRAIYGTFPQLGAPIGFILGNLLFVLLNYTLTEEQFLTWGWRLPFLVSAVLVIIGLWVRIQLTETPAFQKVVREDHVVKAPLVEVFRKSWRAIILGTFVMLATYVLFYMMTSFMLTFGSTPTTDQAAATAAEAGTAFDAATHVGGLGYPKTDFLLMLIVAVVFFGIFTLVSGPLAEKFGRRKMLLSVTALIFIFAFVMTPLLGLGHTGVQTQLIIGMALMGLTFGPMGAVLPEYFPANTRYTGSAIAYNLSSVLGAGIAPTVFVALWSAGDGSPFWVGVYLAGAALLTFVALLFSKETKHNDYTNESVAA</sequence>
<evidence type="ECO:0000256" key="4">
    <source>
        <dbReference type="ARBA" id="ARBA00022692"/>
    </source>
</evidence>